<dbReference type="EMBL" id="JBGNUJ010000002">
    <property type="protein sequence ID" value="KAL3964588.1"/>
    <property type="molecule type" value="Genomic_DNA"/>
</dbReference>
<evidence type="ECO:0000313" key="2">
    <source>
        <dbReference type="Proteomes" id="UP001638806"/>
    </source>
</evidence>
<protein>
    <submittedName>
        <fullName evidence="1">Uncharacterized protein</fullName>
    </submittedName>
</protein>
<sequence length="583" mass="62843">MASDDDFDVEVPELSADDPMRAFLPTAFGKQTREANIAAQIDRSKRVVDKAPAAQTAIQDGSNRRTEPGANSGSSDSDDSGSSDGGDDEDEFPVSHELVLKTQTRAVTTVALDPAGGRLATASLDCNINLHDFASMTPTTLRAFRTIDAYESKRSAASSESHPVHHVEFNPLSGSAFLCVSAHPQAKILSRDGDILTEFVKGDMYLRDMHNTKGHISEITTGTWHPADRNLCVTAGTDSTLRIWDVNNKRSQKEVVVFKSKAAGSAGRTKMTAVAWGAAASGGSNVLVAAALDGTLVLYSGNGPFSRPAGEIRDAHKSQTWTGGIDVSSDGRMVVTRGGDDLIKLWDTRKFTKPLVSVSHLSTSDHYPTSNIRYAPNSTSIITGSTTGHLHILNPGNLRAEHVTPITPGSALIAVDWHPKINQIITGSANAETHVPYNPTMSSRGAVEVMSKAPKKRHIDDNPEFTMDQSVGISGDAIVTPGSLAGSRKAGVTSTGRSKDPMRPHIPQQTPFQKSQPDEKHVAENIPLARMLHEDPREALLKYADKAQNDPMFTKAWSKTQPQTQYAELSDEDAEPDKKKVKR</sequence>
<organism evidence="1 2">
    <name type="scientific">Purpureocillium lilacinum</name>
    <name type="common">Paecilomyces lilacinus</name>
    <dbReference type="NCBI Taxonomy" id="33203"/>
    <lineage>
        <taxon>Eukaryota</taxon>
        <taxon>Fungi</taxon>
        <taxon>Dikarya</taxon>
        <taxon>Ascomycota</taxon>
        <taxon>Pezizomycotina</taxon>
        <taxon>Sordariomycetes</taxon>
        <taxon>Hypocreomycetidae</taxon>
        <taxon>Hypocreales</taxon>
        <taxon>Ophiocordycipitaceae</taxon>
        <taxon>Purpureocillium</taxon>
    </lineage>
</organism>
<name>A0ACC4E8D0_PURLI</name>
<comment type="caution">
    <text evidence="1">The sequence shown here is derived from an EMBL/GenBank/DDBJ whole genome shotgun (WGS) entry which is preliminary data.</text>
</comment>
<proteinExistence type="predicted"/>
<accession>A0ACC4E8D0</accession>
<evidence type="ECO:0000313" key="1">
    <source>
        <dbReference type="EMBL" id="KAL3964588.1"/>
    </source>
</evidence>
<dbReference type="Proteomes" id="UP001638806">
    <property type="component" value="Unassembled WGS sequence"/>
</dbReference>
<reference evidence="1" key="1">
    <citation type="submission" date="2024-12" db="EMBL/GenBank/DDBJ databases">
        <title>Comparative genomics and development of molecular markers within Purpureocillium lilacinum and among Purpureocillium species.</title>
        <authorList>
            <person name="Yeh Z.-Y."/>
            <person name="Ni N.-T."/>
            <person name="Lo P.-H."/>
            <person name="Mushyakhwo K."/>
            <person name="Lin C.-F."/>
            <person name="Nai Y.-S."/>
        </authorList>
    </citation>
    <scope>NUCLEOTIDE SEQUENCE</scope>
    <source>
        <strain evidence="1">NCHU-NPUST-175</strain>
    </source>
</reference>
<gene>
    <name evidence="1" type="ORF">ACCO45_001592</name>
</gene>
<keyword evidence="2" id="KW-1185">Reference proteome</keyword>